<dbReference type="SMART" id="SM00752">
    <property type="entry name" value="HTTM"/>
    <property type="match status" value="1"/>
</dbReference>
<dbReference type="InterPro" id="IPR053934">
    <property type="entry name" value="HTTM_dom"/>
</dbReference>
<feature type="transmembrane region" description="Helical" evidence="6">
    <location>
        <begin position="79"/>
        <end position="97"/>
    </location>
</feature>
<feature type="transmembrane region" description="Helical" evidence="6">
    <location>
        <begin position="262"/>
        <end position="290"/>
    </location>
</feature>
<dbReference type="InterPro" id="IPR052964">
    <property type="entry name" value="Sporulation_signal_mat"/>
</dbReference>
<protein>
    <recommendedName>
        <fullName evidence="7">HTTM-like domain-containing protein</fullName>
    </recommendedName>
</protein>
<dbReference type="Pfam" id="PF05090">
    <property type="entry name" value="HTTM"/>
    <property type="match status" value="1"/>
</dbReference>
<dbReference type="PANTHER" id="PTHR39535">
    <property type="entry name" value="SPORULATION-DELAYING PROTEIN SDPB"/>
    <property type="match status" value="1"/>
</dbReference>
<evidence type="ECO:0000259" key="7">
    <source>
        <dbReference type="SMART" id="SM00752"/>
    </source>
</evidence>
<evidence type="ECO:0000313" key="9">
    <source>
        <dbReference type="Proteomes" id="UP000517712"/>
    </source>
</evidence>
<feature type="region of interest" description="Disordered" evidence="5">
    <location>
        <begin position="324"/>
        <end position="362"/>
    </location>
</feature>
<feature type="transmembrane region" description="Helical" evidence="6">
    <location>
        <begin position="21"/>
        <end position="44"/>
    </location>
</feature>
<feature type="domain" description="HTTM-like" evidence="7">
    <location>
        <begin position="16"/>
        <end position="299"/>
    </location>
</feature>
<keyword evidence="3 6" id="KW-1133">Transmembrane helix</keyword>
<dbReference type="EMBL" id="JACHMU010000001">
    <property type="protein sequence ID" value="MBB5743067.1"/>
    <property type="molecule type" value="Genomic_DNA"/>
</dbReference>
<feature type="transmembrane region" description="Helical" evidence="6">
    <location>
        <begin position="129"/>
        <end position="152"/>
    </location>
</feature>
<keyword evidence="9" id="KW-1185">Reference proteome</keyword>
<evidence type="ECO:0000256" key="1">
    <source>
        <dbReference type="ARBA" id="ARBA00004127"/>
    </source>
</evidence>
<name>A0A7W9FBD4_9MICO</name>
<keyword evidence="4 6" id="KW-0472">Membrane</keyword>
<reference evidence="8 9" key="1">
    <citation type="submission" date="2020-08" db="EMBL/GenBank/DDBJ databases">
        <title>Sequencing the genomes of 1000 actinobacteria strains.</title>
        <authorList>
            <person name="Klenk H.-P."/>
        </authorList>
    </citation>
    <scope>NUCLEOTIDE SEQUENCE [LARGE SCALE GENOMIC DNA]</scope>
    <source>
        <strain evidence="8 9">DSM 24823</strain>
    </source>
</reference>
<dbReference type="PANTHER" id="PTHR39535:SF2">
    <property type="entry name" value="HTTM DOMAIN-CONTAINING PROTEIN"/>
    <property type="match status" value="1"/>
</dbReference>
<accession>A0A7W9FBD4</accession>
<evidence type="ECO:0000256" key="6">
    <source>
        <dbReference type="SAM" id="Phobius"/>
    </source>
</evidence>
<evidence type="ECO:0000313" key="8">
    <source>
        <dbReference type="EMBL" id="MBB5743067.1"/>
    </source>
</evidence>
<keyword evidence="2 6" id="KW-0812">Transmembrane</keyword>
<organism evidence="8 9">
    <name type="scientific">Microbacterium ginsengiterrae</name>
    <dbReference type="NCBI Taxonomy" id="546115"/>
    <lineage>
        <taxon>Bacteria</taxon>
        <taxon>Bacillati</taxon>
        <taxon>Actinomycetota</taxon>
        <taxon>Actinomycetes</taxon>
        <taxon>Micrococcales</taxon>
        <taxon>Microbacteriaceae</taxon>
        <taxon>Microbacterium</taxon>
    </lineage>
</organism>
<evidence type="ECO:0000256" key="5">
    <source>
        <dbReference type="SAM" id="MobiDB-lite"/>
    </source>
</evidence>
<dbReference type="AlphaFoldDB" id="A0A7W9FBD4"/>
<evidence type="ECO:0000256" key="4">
    <source>
        <dbReference type="ARBA" id="ARBA00023136"/>
    </source>
</evidence>
<dbReference type="Proteomes" id="UP000517712">
    <property type="component" value="Unassembled WGS sequence"/>
</dbReference>
<feature type="transmembrane region" description="Helical" evidence="6">
    <location>
        <begin position="234"/>
        <end position="256"/>
    </location>
</feature>
<dbReference type="GO" id="GO:0012505">
    <property type="term" value="C:endomembrane system"/>
    <property type="evidence" value="ECO:0007669"/>
    <property type="project" value="UniProtKB-SubCell"/>
</dbReference>
<gene>
    <name evidence="8" type="ORF">HD600_001564</name>
</gene>
<evidence type="ECO:0000256" key="2">
    <source>
        <dbReference type="ARBA" id="ARBA00022692"/>
    </source>
</evidence>
<feature type="transmembrane region" description="Helical" evidence="6">
    <location>
        <begin position="173"/>
        <end position="197"/>
    </location>
</feature>
<sequence length="362" mass="40799">MKLNDLFDRWLRWLTSTEHNLRSFAVLRILFGVGLLMTVVPSIADRSMIWGAASFWVDPEASRRGYVTFDVLLPKDNPVLFDLVFFGLIGLMVLFTIGLGTRVVTPIMLILVVSLQSNNGFVLNGGDTLYRITLLFLVFANLSAHYSVDSWLRDRRRRTSSARRRWIPAHIRNAAHNAALVLCCFQIIVVYTVSGVWKLTGEAWPAGTALFYSLRIDAFMVFPMVNELIWQSSLLIYVATFIALWSQTLFPIALLWRPSRIFVLVALVFMHSGIGLLLGLWPFSLAMIALDMLFIRDKTWVSVTGWVRSTALWRRADDLVGRMLPRGGGRSTRSTERKAPTPSEASASDESTSKEPIPTPVS</sequence>
<comment type="subcellular location">
    <subcellularLocation>
        <location evidence="1">Endomembrane system</location>
        <topology evidence="1">Multi-pass membrane protein</topology>
    </subcellularLocation>
</comment>
<proteinExistence type="predicted"/>
<dbReference type="RefSeq" id="WP_184282784.1">
    <property type="nucleotide sequence ID" value="NZ_BAAAPG010000001.1"/>
</dbReference>
<comment type="caution">
    <text evidence="8">The sequence shown here is derived from an EMBL/GenBank/DDBJ whole genome shotgun (WGS) entry which is preliminary data.</text>
</comment>
<evidence type="ECO:0000256" key="3">
    <source>
        <dbReference type="ARBA" id="ARBA00022989"/>
    </source>
</evidence>
<feature type="transmembrane region" description="Helical" evidence="6">
    <location>
        <begin position="104"/>
        <end position="123"/>
    </location>
</feature>
<dbReference type="InterPro" id="IPR011020">
    <property type="entry name" value="HTTM-like"/>
</dbReference>